<evidence type="ECO:0000313" key="3">
    <source>
        <dbReference type="EMBL" id="AXV08863.1"/>
    </source>
</evidence>
<sequence>MDLQLDGQVAIVTGASRGLGRAAALALAEEGVHVVAAARSGDALAELVDHYPDRMKAVTCDMEESDAVAGLVDEALEAFGRLDVVVNNAGIAPAGAFEDQDPREWERVFRINVTAPAVLSRAAGLVMLEQGHGRIINVASTSGLKGKPYLVSYSATKGAMLRMTEALAAEWAGRGVQVVAIAPGAFDTDAQAAVTEDPEMLRRRLRKIPAGRMGRVEEFGPLVCYLASPLATFVTGATFVIDGGEAHKL</sequence>
<dbReference type="KEGG" id="euz:DVS28_a4196"/>
<dbReference type="AlphaFoldDB" id="A0A346Y316"/>
<proteinExistence type="inferred from homology"/>
<dbReference type="PROSITE" id="PS00061">
    <property type="entry name" value="ADH_SHORT"/>
    <property type="match status" value="1"/>
</dbReference>
<dbReference type="Gene3D" id="3.40.50.720">
    <property type="entry name" value="NAD(P)-binding Rossmann-like Domain"/>
    <property type="match status" value="1"/>
</dbReference>
<dbReference type="RefSeq" id="WP_114593143.1">
    <property type="nucleotide sequence ID" value="NZ_CP031165.1"/>
</dbReference>
<name>A0A346Y316_9ACTN</name>
<gene>
    <name evidence="3" type="ORF">DVS28_a4196</name>
</gene>
<dbReference type="EMBL" id="CP031165">
    <property type="protein sequence ID" value="AXV08863.1"/>
    <property type="molecule type" value="Genomic_DNA"/>
</dbReference>
<keyword evidence="2" id="KW-0560">Oxidoreductase</keyword>
<dbReference type="FunFam" id="3.40.50.720:FF:000084">
    <property type="entry name" value="Short-chain dehydrogenase reductase"/>
    <property type="match status" value="1"/>
</dbReference>
<dbReference type="PANTHER" id="PTHR42760">
    <property type="entry name" value="SHORT-CHAIN DEHYDROGENASES/REDUCTASES FAMILY MEMBER"/>
    <property type="match status" value="1"/>
</dbReference>
<keyword evidence="4" id="KW-1185">Reference proteome</keyword>
<dbReference type="PRINTS" id="PR00080">
    <property type="entry name" value="SDRFAMILY"/>
</dbReference>
<dbReference type="Proteomes" id="UP000264006">
    <property type="component" value="Chromosome"/>
</dbReference>
<protein>
    <submittedName>
        <fullName evidence="3">3-oxoacyl-[acyl-carrier protein] reductase</fullName>
    </submittedName>
</protein>
<dbReference type="InterPro" id="IPR020904">
    <property type="entry name" value="Sc_DH/Rdtase_CS"/>
</dbReference>
<organism evidence="3 4">
    <name type="scientific">Euzebya pacifica</name>
    <dbReference type="NCBI Taxonomy" id="1608957"/>
    <lineage>
        <taxon>Bacteria</taxon>
        <taxon>Bacillati</taxon>
        <taxon>Actinomycetota</taxon>
        <taxon>Nitriliruptoria</taxon>
        <taxon>Euzebyales</taxon>
    </lineage>
</organism>
<evidence type="ECO:0000313" key="4">
    <source>
        <dbReference type="Proteomes" id="UP000264006"/>
    </source>
</evidence>
<reference evidence="3 4" key="1">
    <citation type="submission" date="2018-09" db="EMBL/GenBank/DDBJ databases">
        <title>Complete genome sequence of Euzebya sp. DY32-46 isolated from seawater of Pacific Ocean.</title>
        <authorList>
            <person name="Xu L."/>
            <person name="Wu Y.-H."/>
            <person name="Xu X.-W."/>
        </authorList>
    </citation>
    <scope>NUCLEOTIDE SEQUENCE [LARGE SCALE GENOMIC DNA]</scope>
    <source>
        <strain evidence="3 4">DY32-46</strain>
    </source>
</reference>
<dbReference type="NCBIfam" id="NF005559">
    <property type="entry name" value="PRK07231.1"/>
    <property type="match status" value="1"/>
</dbReference>
<dbReference type="Pfam" id="PF13561">
    <property type="entry name" value="adh_short_C2"/>
    <property type="match status" value="1"/>
</dbReference>
<dbReference type="PRINTS" id="PR00081">
    <property type="entry name" value="GDHRDH"/>
</dbReference>
<comment type="similarity">
    <text evidence="1">Belongs to the short-chain dehydrogenases/reductases (SDR) family.</text>
</comment>
<evidence type="ECO:0000256" key="1">
    <source>
        <dbReference type="ARBA" id="ARBA00006484"/>
    </source>
</evidence>
<dbReference type="GO" id="GO:0016616">
    <property type="term" value="F:oxidoreductase activity, acting on the CH-OH group of donors, NAD or NADP as acceptor"/>
    <property type="evidence" value="ECO:0007669"/>
    <property type="project" value="TreeGrafter"/>
</dbReference>
<evidence type="ECO:0000256" key="2">
    <source>
        <dbReference type="ARBA" id="ARBA00023002"/>
    </source>
</evidence>
<dbReference type="InterPro" id="IPR036291">
    <property type="entry name" value="NAD(P)-bd_dom_sf"/>
</dbReference>
<dbReference type="OrthoDB" id="286404at2"/>
<dbReference type="SUPFAM" id="SSF51735">
    <property type="entry name" value="NAD(P)-binding Rossmann-fold domains"/>
    <property type="match status" value="1"/>
</dbReference>
<dbReference type="InterPro" id="IPR002347">
    <property type="entry name" value="SDR_fam"/>
</dbReference>
<accession>A0A346Y316</accession>
<dbReference type="CDD" id="cd05233">
    <property type="entry name" value="SDR_c"/>
    <property type="match status" value="1"/>
</dbReference>